<proteinExistence type="predicted"/>
<feature type="transmembrane region" description="Helical" evidence="1">
    <location>
        <begin position="159"/>
        <end position="177"/>
    </location>
</feature>
<dbReference type="EMBL" id="PDUD01000076">
    <property type="protein sequence ID" value="PHN00764.1"/>
    <property type="molecule type" value="Genomic_DNA"/>
</dbReference>
<accession>A0A2D0MWX9</accession>
<protein>
    <submittedName>
        <fullName evidence="2">Uncharacterized protein</fullName>
    </submittedName>
</protein>
<evidence type="ECO:0000256" key="1">
    <source>
        <dbReference type="SAM" id="Phobius"/>
    </source>
</evidence>
<gene>
    <name evidence="2" type="ORF">CRP01_40605</name>
</gene>
<sequence length="181" mass="19800">MPNITIGSSDYDGILMYVVHEGGPSANQVISDANTVWFEENGDVRASMYGVAETDVTQDPEAEILSQTNISRLPTLLFVRVINGQMTAILSRKEGTVPQSRIRTEFRRLLKQEPVYEPGDGGGTDDLIEMNGRGGFFGLGMGDGLGGCPKWMPGWICDFPLWIFIVLLAAAAVLLTLKFKK</sequence>
<comment type="caution">
    <text evidence="2">The sequence shown here is derived from an EMBL/GenBank/DDBJ whole genome shotgun (WGS) entry which is preliminary data.</text>
</comment>
<dbReference type="RefSeq" id="WP_099155841.1">
    <property type="nucleotide sequence ID" value="NZ_PDUD01000076.1"/>
</dbReference>
<keyword evidence="1" id="KW-0812">Transmembrane</keyword>
<keyword evidence="3" id="KW-1185">Reference proteome</keyword>
<keyword evidence="1" id="KW-1133">Transmembrane helix</keyword>
<organism evidence="2 3">
    <name type="scientific">Flavilitoribacter nigricans (strain ATCC 23147 / DSM 23189 / NBRC 102662 / NCIMB 1420 / SS-2)</name>
    <name type="common">Lewinella nigricans</name>
    <dbReference type="NCBI Taxonomy" id="1122177"/>
    <lineage>
        <taxon>Bacteria</taxon>
        <taxon>Pseudomonadati</taxon>
        <taxon>Bacteroidota</taxon>
        <taxon>Saprospiria</taxon>
        <taxon>Saprospirales</taxon>
        <taxon>Lewinellaceae</taxon>
        <taxon>Flavilitoribacter</taxon>
    </lineage>
</organism>
<dbReference type="Proteomes" id="UP000223913">
    <property type="component" value="Unassembled WGS sequence"/>
</dbReference>
<keyword evidence="1" id="KW-0472">Membrane</keyword>
<name>A0A2D0MWX9_FLAN2</name>
<evidence type="ECO:0000313" key="3">
    <source>
        <dbReference type="Proteomes" id="UP000223913"/>
    </source>
</evidence>
<evidence type="ECO:0000313" key="2">
    <source>
        <dbReference type="EMBL" id="PHN00764.1"/>
    </source>
</evidence>
<reference evidence="2 3" key="1">
    <citation type="submission" date="2017-10" db="EMBL/GenBank/DDBJ databases">
        <title>The draft genome sequence of Lewinella nigricans NBRC 102662.</title>
        <authorList>
            <person name="Wang K."/>
        </authorList>
    </citation>
    <scope>NUCLEOTIDE SEQUENCE [LARGE SCALE GENOMIC DNA]</scope>
    <source>
        <strain evidence="2 3">NBRC 102662</strain>
    </source>
</reference>
<dbReference type="AlphaFoldDB" id="A0A2D0MWX9"/>